<evidence type="ECO:0000313" key="10">
    <source>
        <dbReference type="Proteomes" id="UP000013523"/>
    </source>
</evidence>
<sequence length="1185" mass="136066">MFLKAVEIRGFKSFADKIELDFQKGVTAVVGPNGSGKSNISDAIRWVLGEQSIKTLRGGKMEDVIFSGTQFRKSVGLAQVTLTLDNSDNMIPVDYDEVTIGRRLYRSGESEYYINNTKCRLKDVQEMFMDTGIGKEGYSIIGQGKIEAVLSGKSEERRGLLEEAAGIVKFKTRKEEAERKLESTEENLVRINDILGTYEERLQPLEKESEKAKAFVRLSQELNEKEINLLVNSAERLKIKIDNTLNNTKNLDYEINKLNVERDGAKTNFKKYNEDLLELENLHEARRKEYYERKSQHQNIISENNLIKEKIQNLKQLKIKYTGELEEIAEKINISISENKKYTEEYILLKNKVKEHNENAASLVKILEIAQQEIDEDGKLLKKYKSEEFDTLGSISDFKNFIILIKKDMENHDLNMNQIKTACEGYLNSIKINKNTKDALEKEIVKIKKKIEDYENNIGENKREITRINIILNEDEKEFSSLNTEINKSEANRNMLNSLNEQYEGYNKSVKNLMSHIKKGYIHQENKKCFVFGEIIKVDKRFETAIEIALGGSISNIITEDEILAKKLINYLKDNNLGRATFLPLNILQNKNLVIDSNIKNASGYIGIASKLVEYDKELSAAVEHVLGRTVIAEHMDSALEISKKSNFSFRVVTLAGEIVNPGGALTGGSIYNKGFNIIGRKREVEELNFKIDKMKEKLHKLSIKNKENNTSINSLDDMNLNLRDYIHFENIEITKIQGKINAIDIESEKLNKNHRISINEISMLSDKKEEAAKELFTKEKEINSLEHKKRQLSELEEKLEEKLKRENEKILAVKDNLTSIKVKEAKLEENIVNKKRDVDRLNGEIKYAENKSMDLKTQVNNFQIDSAKFEDTLKLNSKTLEEIKKFLAATDNVFQEDEITKLKIKQKLQSYNEKIEQLNIIVDKKDEEKHKVQLNLTRIETENEALIERLNDEFKLTYAEALEYKREINDIIVYKNNIQELKNNIAALGIVNVGSIEEYKSVKEKYNFMSSQREDLVKSKEEIINVINEMTDRMKTVFSENFEKIRRNFTETFRELFKGGNADLILSGEDVLSSNIEINVEPPGKKLQNINLMSGGEKGLSAIALLFAILKMKPTPFCILDEIEAALDDANVARYAEFLRKFSEKIQFIVITHRKGTMEASNVLYGVTMEEKGVSKVVSVDLAI</sequence>
<comment type="similarity">
    <text evidence="7">Belongs to the SMC family.</text>
</comment>
<dbReference type="GO" id="GO:0007059">
    <property type="term" value="P:chromosome segregation"/>
    <property type="evidence" value="ECO:0007669"/>
    <property type="project" value="UniProtKB-UniRule"/>
</dbReference>
<evidence type="ECO:0000256" key="7">
    <source>
        <dbReference type="HAMAP-Rule" id="MF_01894"/>
    </source>
</evidence>
<dbReference type="SUPFAM" id="SSF52540">
    <property type="entry name" value="P-loop containing nucleoside triphosphate hydrolases"/>
    <property type="match status" value="1"/>
</dbReference>
<dbReference type="CDD" id="cd03278">
    <property type="entry name" value="ABC_SMC_barmotin"/>
    <property type="match status" value="1"/>
</dbReference>
<feature type="binding site" evidence="7">
    <location>
        <begin position="32"/>
        <end position="39"/>
    </location>
    <ligand>
        <name>ATP</name>
        <dbReference type="ChEBI" id="CHEBI:30616"/>
    </ligand>
</feature>
<dbReference type="Proteomes" id="UP000013523">
    <property type="component" value="Chromosome"/>
</dbReference>
<evidence type="ECO:0000259" key="8">
    <source>
        <dbReference type="SMART" id="SM00968"/>
    </source>
</evidence>
<feature type="coiled-coil region" evidence="7">
    <location>
        <begin position="255"/>
        <end position="387"/>
    </location>
</feature>
<evidence type="ECO:0000256" key="2">
    <source>
        <dbReference type="ARBA" id="ARBA00022490"/>
    </source>
</evidence>
<keyword evidence="4 7" id="KW-0067">ATP-binding</keyword>
<dbReference type="GO" id="GO:0016887">
    <property type="term" value="F:ATP hydrolysis activity"/>
    <property type="evidence" value="ECO:0007669"/>
    <property type="project" value="InterPro"/>
</dbReference>
<comment type="domain">
    <text evidence="7">Contains large globular domains required for ATP hydrolysis at each terminus and a third globular domain forming a flexible hinge near the middle of the molecule. These domains are separated by coiled-coil structures.</text>
</comment>
<accession>R4KCJ5</accession>
<dbReference type="HAMAP" id="MF_01894">
    <property type="entry name" value="Smc_prok"/>
    <property type="match status" value="1"/>
</dbReference>
<reference evidence="9 10" key="1">
    <citation type="submission" date="2012-01" db="EMBL/GenBank/DDBJ databases">
        <title>Complete sequence of chromosome of Clostridium pasteurianum BC1.</title>
        <authorList>
            <consortium name="US DOE Joint Genome Institute"/>
            <person name="Lucas S."/>
            <person name="Han J."/>
            <person name="Lapidus A."/>
            <person name="Cheng J.-F."/>
            <person name="Goodwin L."/>
            <person name="Pitluck S."/>
            <person name="Peters L."/>
            <person name="Mikhailova N."/>
            <person name="Teshima H."/>
            <person name="Detter J.C."/>
            <person name="Han C."/>
            <person name="Tapia R."/>
            <person name="Land M."/>
            <person name="Hauser L."/>
            <person name="Kyrpides N."/>
            <person name="Ivanova N."/>
            <person name="Pagani I."/>
            <person name="Dunn J."/>
            <person name="Taghavi S."/>
            <person name="Francis A."/>
            <person name="van der Lelie D."/>
            <person name="Woyke T."/>
        </authorList>
    </citation>
    <scope>NUCLEOTIDE SEQUENCE [LARGE SCALE GENOMIC DNA]</scope>
    <source>
        <strain evidence="9 10">BC1</strain>
    </source>
</reference>
<evidence type="ECO:0000256" key="3">
    <source>
        <dbReference type="ARBA" id="ARBA00022741"/>
    </source>
</evidence>
<comment type="function">
    <text evidence="7">Required for chromosome condensation and partitioning.</text>
</comment>
<dbReference type="Gene3D" id="3.30.70.1620">
    <property type="match status" value="1"/>
</dbReference>
<dbReference type="Pfam" id="PF02463">
    <property type="entry name" value="SMC_N"/>
    <property type="match status" value="1"/>
</dbReference>
<dbReference type="GO" id="GO:0030261">
    <property type="term" value="P:chromosome condensation"/>
    <property type="evidence" value="ECO:0007669"/>
    <property type="project" value="InterPro"/>
</dbReference>
<keyword evidence="2 7" id="KW-0963">Cytoplasm</keyword>
<feature type="domain" description="SMC hinge" evidence="8">
    <location>
        <begin position="526"/>
        <end position="643"/>
    </location>
</feature>
<keyword evidence="5 7" id="KW-0175">Coiled coil</keyword>
<dbReference type="KEGG" id="cpas:Clopa_2477"/>
<keyword evidence="3 7" id="KW-0547">Nucleotide-binding</keyword>
<keyword evidence="10" id="KW-1185">Reference proteome</keyword>
<dbReference type="GO" id="GO:0005524">
    <property type="term" value="F:ATP binding"/>
    <property type="evidence" value="ECO:0007669"/>
    <property type="project" value="UniProtKB-UniRule"/>
</dbReference>
<gene>
    <name evidence="7" type="primary">smc</name>
    <name evidence="9" type="ORF">Clopa_2477</name>
</gene>
<dbReference type="eggNOG" id="COG1196">
    <property type="taxonomic scope" value="Bacteria"/>
</dbReference>
<dbReference type="InterPro" id="IPR036277">
    <property type="entry name" value="SMC_hinge_sf"/>
</dbReference>
<evidence type="ECO:0000313" key="9">
    <source>
        <dbReference type="EMBL" id="AGK97340.1"/>
    </source>
</evidence>
<comment type="subunit">
    <text evidence="7">Homodimer.</text>
</comment>
<dbReference type="GO" id="GO:0007062">
    <property type="term" value="P:sister chromatid cohesion"/>
    <property type="evidence" value="ECO:0007669"/>
    <property type="project" value="InterPro"/>
</dbReference>
<dbReference type="GO" id="GO:0003677">
    <property type="term" value="F:DNA binding"/>
    <property type="evidence" value="ECO:0007669"/>
    <property type="project" value="UniProtKB-UniRule"/>
</dbReference>
<dbReference type="InterPro" id="IPR003395">
    <property type="entry name" value="RecF/RecN/SMC_N"/>
</dbReference>
<dbReference type="GO" id="GO:0006260">
    <property type="term" value="P:DNA replication"/>
    <property type="evidence" value="ECO:0007669"/>
    <property type="project" value="UniProtKB-UniRule"/>
</dbReference>
<dbReference type="PIRSF" id="PIRSF005719">
    <property type="entry name" value="SMC"/>
    <property type="match status" value="1"/>
</dbReference>
<keyword evidence="6 7" id="KW-0238">DNA-binding</keyword>
<name>R4KCJ5_CLOPA</name>
<dbReference type="RefSeq" id="WP_015615641.1">
    <property type="nucleotide sequence ID" value="NC_021182.1"/>
</dbReference>
<dbReference type="Gene3D" id="1.20.1060.20">
    <property type="match status" value="1"/>
</dbReference>
<organism evidence="9 10">
    <name type="scientific">Clostridium pasteurianum BC1</name>
    <dbReference type="NCBI Taxonomy" id="86416"/>
    <lineage>
        <taxon>Bacteria</taxon>
        <taxon>Bacillati</taxon>
        <taxon>Bacillota</taxon>
        <taxon>Clostridia</taxon>
        <taxon>Eubacteriales</taxon>
        <taxon>Clostridiaceae</taxon>
        <taxon>Clostridium</taxon>
    </lineage>
</organism>
<dbReference type="EMBL" id="CP003261">
    <property type="protein sequence ID" value="AGK97340.1"/>
    <property type="molecule type" value="Genomic_DNA"/>
</dbReference>
<evidence type="ECO:0000256" key="5">
    <source>
        <dbReference type="ARBA" id="ARBA00023054"/>
    </source>
</evidence>
<dbReference type="Gene3D" id="3.40.50.300">
    <property type="entry name" value="P-loop containing nucleotide triphosphate hydrolases"/>
    <property type="match status" value="2"/>
</dbReference>
<dbReference type="OrthoDB" id="9808768at2"/>
<feature type="coiled-coil region" evidence="7">
    <location>
        <begin position="430"/>
        <end position="516"/>
    </location>
</feature>
<dbReference type="HOGENOM" id="CLU_001042_2_2_9"/>
<dbReference type="NCBIfam" id="TIGR02168">
    <property type="entry name" value="SMC_prok_B"/>
    <property type="match status" value="1"/>
</dbReference>
<evidence type="ECO:0000256" key="6">
    <source>
        <dbReference type="ARBA" id="ARBA00023125"/>
    </source>
</evidence>
<dbReference type="GO" id="GO:0005737">
    <property type="term" value="C:cytoplasm"/>
    <property type="evidence" value="ECO:0007669"/>
    <property type="project" value="UniProtKB-SubCell"/>
</dbReference>
<dbReference type="PANTHER" id="PTHR43977">
    <property type="entry name" value="STRUCTURAL MAINTENANCE OF CHROMOSOMES PROTEIN 3"/>
    <property type="match status" value="1"/>
</dbReference>
<dbReference type="GO" id="GO:0005694">
    <property type="term" value="C:chromosome"/>
    <property type="evidence" value="ECO:0007669"/>
    <property type="project" value="InterPro"/>
</dbReference>
<dbReference type="InterPro" id="IPR027417">
    <property type="entry name" value="P-loop_NTPase"/>
</dbReference>
<dbReference type="SMART" id="SM00968">
    <property type="entry name" value="SMC_hinge"/>
    <property type="match status" value="1"/>
</dbReference>
<dbReference type="InterPro" id="IPR011890">
    <property type="entry name" value="SMC_prok"/>
</dbReference>
<evidence type="ECO:0000256" key="4">
    <source>
        <dbReference type="ARBA" id="ARBA00022840"/>
    </source>
</evidence>
<feature type="coiled-coil region" evidence="7">
    <location>
        <begin position="167"/>
        <end position="225"/>
    </location>
</feature>
<comment type="subcellular location">
    <subcellularLocation>
        <location evidence="1 7">Cytoplasm</location>
    </subcellularLocation>
</comment>
<dbReference type="SUPFAM" id="SSF75553">
    <property type="entry name" value="Smc hinge domain"/>
    <property type="match status" value="1"/>
</dbReference>
<feature type="coiled-coil region" evidence="7">
    <location>
        <begin position="769"/>
        <end position="859"/>
    </location>
</feature>
<dbReference type="AlphaFoldDB" id="R4KCJ5"/>
<feature type="coiled-coil region" evidence="7">
    <location>
        <begin position="902"/>
        <end position="985"/>
    </location>
</feature>
<dbReference type="FunFam" id="3.40.50.300:FF:000984">
    <property type="entry name" value="Chromosome partition protein Smc"/>
    <property type="match status" value="1"/>
</dbReference>
<protein>
    <recommendedName>
        <fullName evidence="7">Chromosome partition protein Smc</fullName>
    </recommendedName>
</protein>
<evidence type="ECO:0000256" key="1">
    <source>
        <dbReference type="ARBA" id="ARBA00004496"/>
    </source>
</evidence>
<dbReference type="InterPro" id="IPR010935">
    <property type="entry name" value="SMC_hinge"/>
</dbReference>
<dbReference type="FunFam" id="3.40.50.300:FF:000901">
    <property type="entry name" value="Chromosome partition protein Smc"/>
    <property type="match status" value="1"/>
</dbReference>
<dbReference type="Pfam" id="PF06470">
    <property type="entry name" value="SMC_hinge"/>
    <property type="match status" value="1"/>
</dbReference>
<dbReference type="STRING" id="86416.Clopa_2477"/>
<dbReference type="InterPro" id="IPR024704">
    <property type="entry name" value="SMC"/>
</dbReference>
<proteinExistence type="inferred from homology"/>
<dbReference type="PATRIC" id="fig|86416.3.peg.2459"/>